<dbReference type="EMBL" id="CABM01000039">
    <property type="protein sequence ID" value="CBH96978.1"/>
    <property type="molecule type" value="Genomic_DNA"/>
</dbReference>
<accession>E6PPX5</accession>
<protein>
    <recommendedName>
        <fullName evidence="1">DUF7931 domain-containing protein</fullName>
    </recommendedName>
</protein>
<dbReference type="AlphaFoldDB" id="E6PPX5"/>
<evidence type="ECO:0000259" key="1">
    <source>
        <dbReference type="Pfam" id="PF25559"/>
    </source>
</evidence>
<dbReference type="Pfam" id="PF25559">
    <property type="entry name" value="DUF7931"/>
    <property type="match status" value="1"/>
</dbReference>
<evidence type="ECO:0000313" key="2">
    <source>
        <dbReference type="EMBL" id="CBH96978.1"/>
    </source>
</evidence>
<organism evidence="2">
    <name type="scientific">mine drainage metagenome</name>
    <dbReference type="NCBI Taxonomy" id="410659"/>
    <lineage>
        <taxon>unclassified sequences</taxon>
        <taxon>metagenomes</taxon>
        <taxon>ecological metagenomes</taxon>
    </lineage>
</organism>
<sequence>MTSAAQSTNSAATAISGLSAWQQAIAELLSAPGQTFSMYSTDYADWPLNQLELVNALDAWGLQRKHPSIRMLARRFDIVQRDQARFTQWRVRFSHLIDCRELPEDLAAPAECLLMPERGLVAIPSDGHRRASQCSGGRLHAAFERFDQAWALSDPGFPAHVLGL</sequence>
<gene>
    <name evidence="2" type="ORF">CARN2_1588</name>
</gene>
<reference evidence="2" key="1">
    <citation type="submission" date="2009-10" db="EMBL/GenBank/DDBJ databases">
        <title>Diversity of trophic interactions inside an arsenic-rich microbial ecosystem.</title>
        <authorList>
            <person name="Bertin P.N."/>
            <person name="Heinrich-Salmeron A."/>
            <person name="Pelletier E."/>
            <person name="Goulhen-Chollet F."/>
            <person name="Arsene-Ploetze F."/>
            <person name="Gallien S."/>
            <person name="Calteau A."/>
            <person name="Vallenet D."/>
            <person name="Casiot C."/>
            <person name="Chane-Woon-Ming B."/>
            <person name="Giloteaux L."/>
            <person name="Barakat M."/>
            <person name="Bonnefoy V."/>
            <person name="Bruneel O."/>
            <person name="Chandler M."/>
            <person name="Cleiss J."/>
            <person name="Duran R."/>
            <person name="Elbaz-Poulichet F."/>
            <person name="Fonknechten N."/>
            <person name="Lauga B."/>
            <person name="Mornico D."/>
            <person name="Ortet P."/>
            <person name="Schaeffer C."/>
            <person name="Siguier P."/>
            <person name="Alexander Thil Smith A."/>
            <person name="Van Dorsselaer A."/>
            <person name="Weissenbach J."/>
            <person name="Medigue C."/>
            <person name="Le Paslier D."/>
        </authorList>
    </citation>
    <scope>NUCLEOTIDE SEQUENCE</scope>
</reference>
<dbReference type="InterPro" id="IPR057691">
    <property type="entry name" value="DUF7931"/>
</dbReference>
<proteinExistence type="predicted"/>
<feature type="domain" description="DUF7931" evidence="1">
    <location>
        <begin position="21"/>
        <end position="155"/>
    </location>
</feature>
<name>E6PPX5_9ZZZZ</name>
<comment type="caution">
    <text evidence="2">The sequence shown here is derived from an EMBL/GenBank/DDBJ whole genome shotgun (WGS) entry which is preliminary data.</text>
</comment>